<feature type="chain" id="PRO_5016769568" evidence="1">
    <location>
        <begin position="23"/>
        <end position="547"/>
    </location>
</feature>
<feature type="domain" description="Carboxylesterase type B" evidence="2">
    <location>
        <begin position="30"/>
        <end position="520"/>
    </location>
</feature>
<dbReference type="PANTHER" id="PTHR11559">
    <property type="entry name" value="CARBOXYLESTERASE"/>
    <property type="match status" value="1"/>
</dbReference>
<dbReference type="InterPro" id="IPR002018">
    <property type="entry name" value="CarbesteraseB"/>
</dbReference>
<dbReference type="Proteomes" id="UP000256964">
    <property type="component" value="Unassembled WGS sequence"/>
</dbReference>
<protein>
    <submittedName>
        <fullName evidence="3">Alpha/beta-hydrolase</fullName>
    </submittedName>
</protein>
<dbReference type="InterPro" id="IPR050309">
    <property type="entry name" value="Type-B_Carboxylest/Lipase"/>
</dbReference>
<evidence type="ECO:0000256" key="1">
    <source>
        <dbReference type="SAM" id="SignalP"/>
    </source>
</evidence>
<dbReference type="STRING" id="139420.A0A371CRC0"/>
<gene>
    <name evidence="3" type="ORF">OH76DRAFT_1263037</name>
</gene>
<evidence type="ECO:0000259" key="2">
    <source>
        <dbReference type="Pfam" id="PF00135"/>
    </source>
</evidence>
<dbReference type="AlphaFoldDB" id="A0A371CRC0"/>
<evidence type="ECO:0000313" key="3">
    <source>
        <dbReference type="EMBL" id="RDX42820.1"/>
    </source>
</evidence>
<accession>A0A371CRC0</accession>
<keyword evidence="4" id="KW-1185">Reference proteome</keyword>
<evidence type="ECO:0000313" key="4">
    <source>
        <dbReference type="Proteomes" id="UP000256964"/>
    </source>
</evidence>
<dbReference type="Pfam" id="PF00135">
    <property type="entry name" value="COesterase"/>
    <property type="match status" value="1"/>
</dbReference>
<keyword evidence="1" id="KW-0732">Signal</keyword>
<name>A0A371CRC0_9APHY</name>
<dbReference type="InterPro" id="IPR029058">
    <property type="entry name" value="AB_hydrolase_fold"/>
</dbReference>
<organism evidence="3 4">
    <name type="scientific">Lentinus brumalis</name>
    <dbReference type="NCBI Taxonomy" id="2498619"/>
    <lineage>
        <taxon>Eukaryota</taxon>
        <taxon>Fungi</taxon>
        <taxon>Dikarya</taxon>
        <taxon>Basidiomycota</taxon>
        <taxon>Agaricomycotina</taxon>
        <taxon>Agaricomycetes</taxon>
        <taxon>Polyporales</taxon>
        <taxon>Polyporaceae</taxon>
        <taxon>Lentinus</taxon>
    </lineage>
</organism>
<reference evidence="3 4" key="1">
    <citation type="journal article" date="2018" name="Biotechnol. Biofuels">
        <title>Integrative visual omics of the white-rot fungus Polyporus brumalis exposes the biotechnological potential of its oxidative enzymes for delignifying raw plant biomass.</title>
        <authorList>
            <person name="Miyauchi S."/>
            <person name="Rancon A."/>
            <person name="Drula E."/>
            <person name="Hage H."/>
            <person name="Chaduli D."/>
            <person name="Favel A."/>
            <person name="Grisel S."/>
            <person name="Henrissat B."/>
            <person name="Herpoel-Gimbert I."/>
            <person name="Ruiz-Duenas F.J."/>
            <person name="Chevret D."/>
            <person name="Hainaut M."/>
            <person name="Lin J."/>
            <person name="Wang M."/>
            <person name="Pangilinan J."/>
            <person name="Lipzen A."/>
            <person name="Lesage-Meessen L."/>
            <person name="Navarro D."/>
            <person name="Riley R."/>
            <person name="Grigoriev I.V."/>
            <person name="Zhou S."/>
            <person name="Raouche S."/>
            <person name="Rosso M.N."/>
        </authorList>
    </citation>
    <scope>NUCLEOTIDE SEQUENCE [LARGE SCALE GENOMIC DNA]</scope>
    <source>
        <strain evidence="3 4">BRFM 1820</strain>
    </source>
</reference>
<dbReference type="SUPFAM" id="SSF53474">
    <property type="entry name" value="alpha/beta-Hydrolases"/>
    <property type="match status" value="1"/>
</dbReference>
<dbReference type="EMBL" id="KZ857476">
    <property type="protein sequence ID" value="RDX42820.1"/>
    <property type="molecule type" value="Genomic_DNA"/>
</dbReference>
<dbReference type="OrthoDB" id="408631at2759"/>
<proteinExistence type="predicted"/>
<sequence>MVLFANILFSLLQSWPARESVALQAHAAAPTVQLGHATVVGVRNGSLESFLGIPYAQPPIGDLRLSLPQRIESYHGALNATAYGHPCLQQALNLFGSFPPEVLQGLKPLQEAMSLSANVTESEDCLNLNIVRPANISADVKLPVVFWIYGGGFVTGSNAVSLYNGTAFVKRSIELDEPVIYVAVNYRLHVMGFLGGKEIKEAGLGNLGLHDQRAALLWVHQFISAFGGDPSRVTIWGEIAGAISVFLQLFANDSNTEGLFRAGIMSSGFAVPTGDITEGQDVYDFVVDHVGCSNTTDTLRCLKNVPADRLLTAANTVSPSSALPFLPRADGSFIKMPPMHLPLNGKIADVPFIAGDVKDEGTFFSFGTLNITTDEEVANYVSSVWFPGASPSNVNTLLELYSSDPAAGSPFDTGKANAFSPQFKRIAAMQGDWLFHAPRRLLLDKVSGNQFAYNFMSARGNFPGIGDFHGSDLFNALGGGDMSDYFIRFVRHLDPNVATGVYWPPYKPTTRLTLQFNEGSIPLNVTTDEQRLAGTKELTALALRFPA</sequence>
<feature type="signal peptide" evidence="1">
    <location>
        <begin position="1"/>
        <end position="22"/>
    </location>
</feature>
<dbReference type="Gene3D" id="3.40.50.1820">
    <property type="entry name" value="alpha/beta hydrolase"/>
    <property type="match status" value="1"/>
</dbReference>